<dbReference type="EMBL" id="FOPI01000031">
    <property type="protein sequence ID" value="SFG52634.1"/>
    <property type="molecule type" value="Genomic_DNA"/>
</dbReference>
<reference evidence="2" key="1">
    <citation type="submission" date="2016-10" db="EMBL/GenBank/DDBJ databases">
        <authorList>
            <person name="Varghese N."/>
            <person name="Submissions S."/>
        </authorList>
    </citation>
    <scope>NUCLEOTIDE SEQUENCE [LARGE SCALE GENOMIC DNA]</scope>
    <source>
        <strain evidence="2">DSM 20403</strain>
    </source>
</reference>
<gene>
    <name evidence="1" type="ORF">SAMN02910432_01708</name>
</gene>
<evidence type="ECO:0000313" key="1">
    <source>
        <dbReference type="EMBL" id="SFG52634.1"/>
    </source>
</evidence>
<dbReference type="AlphaFoldDB" id="A0A1I2SIL5"/>
<organism evidence="1 2">
    <name type="scientific">Ligilactobacillus ruminis DSM 20403 = NBRC 102161</name>
    <dbReference type="NCBI Taxonomy" id="1423798"/>
    <lineage>
        <taxon>Bacteria</taxon>
        <taxon>Bacillati</taxon>
        <taxon>Bacillota</taxon>
        <taxon>Bacilli</taxon>
        <taxon>Lactobacillales</taxon>
        <taxon>Lactobacillaceae</taxon>
        <taxon>Ligilactobacillus</taxon>
    </lineage>
</organism>
<name>A0A1I2SIL5_9LACO</name>
<dbReference type="RefSeq" id="WP_155275859.1">
    <property type="nucleotide sequence ID" value="NZ_AYYL01000081.1"/>
</dbReference>
<evidence type="ECO:0000313" key="2">
    <source>
        <dbReference type="Proteomes" id="UP000182635"/>
    </source>
</evidence>
<proteinExistence type="predicted"/>
<accession>A0A1I2SIL5</accession>
<protein>
    <submittedName>
        <fullName evidence="1">Uncharacterized protein</fullName>
    </submittedName>
</protein>
<dbReference type="Proteomes" id="UP000182635">
    <property type="component" value="Unassembled WGS sequence"/>
</dbReference>
<sequence length="50" mass="5931">MENALDTAMEEEQLMNFEEMVDKIREMEKDENKVAILSSQRFDRCATFNV</sequence>